<dbReference type="Gene3D" id="3.40.50.1170">
    <property type="entry name" value="L-asparaginase, N-terminal domain"/>
    <property type="match status" value="1"/>
</dbReference>
<evidence type="ECO:0000313" key="11">
    <source>
        <dbReference type="Proteomes" id="UP000515275"/>
    </source>
</evidence>
<dbReference type="Pfam" id="PF17763">
    <property type="entry name" value="Asparaginase_C"/>
    <property type="match status" value="1"/>
</dbReference>
<comment type="similarity">
    <text evidence="1">Belongs to the asparaginase 1 family.</text>
</comment>
<dbReference type="RefSeq" id="WP_186277147.1">
    <property type="nucleotide sequence ID" value="NZ_CP046883.1"/>
</dbReference>
<evidence type="ECO:0000256" key="2">
    <source>
        <dbReference type="ARBA" id="ARBA00012920"/>
    </source>
</evidence>
<feature type="active site" evidence="7">
    <location>
        <position position="122"/>
    </location>
</feature>
<dbReference type="PIRSF" id="PIRSF001220">
    <property type="entry name" value="L-ASNase_gatD"/>
    <property type="match status" value="1"/>
</dbReference>
<dbReference type="SFLD" id="SFLDS00057">
    <property type="entry name" value="Glutaminase/Asparaginase"/>
    <property type="match status" value="1"/>
</dbReference>
<dbReference type="InterPro" id="IPR040919">
    <property type="entry name" value="Asparaginase_C"/>
</dbReference>
<proteinExistence type="inferred from homology"/>
<reference evidence="10 11" key="1">
    <citation type="submission" date="2019-12" db="EMBL/GenBank/DDBJ databases">
        <title>Corynebacterium sp. nov., isolated from feces of the Anser Albifrons in China.</title>
        <authorList>
            <person name="Liu Q."/>
        </authorList>
    </citation>
    <scope>NUCLEOTIDE SEQUENCE [LARGE SCALE GENOMIC DNA]</scope>
    <source>
        <strain evidence="10 11">23H37-10</strain>
    </source>
</reference>
<dbReference type="InterPro" id="IPR006034">
    <property type="entry name" value="Asparaginase/glutaminase-like"/>
</dbReference>
<dbReference type="PRINTS" id="PR00139">
    <property type="entry name" value="ASNGLNASE"/>
</dbReference>
<gene>
    <name evidence="10" type="ORF">GP473_03505</name>
</gene>
<evidence type="ECO:0000259" key="9">
    <source>
        <dbReference type="Pfam" id="PF17763"/>
    </source>
</evidence>
<dbReference type="PROSITE" id="PS00917">
    <property type="entry name" value="ASN_GLN_ASE_2"/>
    <property type="match status" value="1"/>
</dbReference>
<dbReference type="PROSITE" id="PS00144">
    <property type="entry name" value="ASN_GLN_ASE_1"/>
    <property type="match status" value="1"/>
</dbReference>
<evidence type="ECO:0000256" key="3">
    <source>
        <dbReference type="ARBA" id="ARBA00049366"/>
    </source>
</evidence>
<evidence type="ECO:0000256" key="1">
    <source>
        <dbReference type="ARBA" id="ARBA00010518"/>
    </source>
</evidence>
<name>A0A7G7YMZ7_9CORY</name>
<dbReference type="InterPro" id="IPR036152">
    <property type="entry name" value="Asp/glu_Ase-like_sf"/>
</dbReference>
<dbReference type="InterPro" id="IPR027473">
    <property type="entry name" value="L-asparaginase_C"/>
</dbReference>
<dbReference type="AlphaFoldDB" id="A0A7G7YMZ7"/>
<evidence type="ECO:0000256" key="5">
    <source>
        <dbReference type="PIRSR" id="PIRSR001220-2"/>
    </source>
</evidence>
<dbReference type="SUPFAM" id="SSF53774">
    <property type="entry name" value="Glutaminase/Asparaginase"/>
    <property type="match status" value="1"/>
</dbReference>
<feature type="active site" description="O-isoaspartyl threonine intermediate" evidence="4">
    <location>
        <position position="40"/>
    </location>
</feature>
<dbReference type="InterPro" id="IPR027474">
    <property type="entry name" value="L-asparaginase_N"/>
</dbReference>
<dbReference type="GO" id="GO:0006520">
    <property type="term" value="P:amino acid metabolic process"/>
    <property type="evidence" value="ECO:0007669"/>
    <property type="project" value="InterPro"/>
</dbReference>
<feature type="binding site" evidence="5">
    <location>
        <position position="85"/>
    </location>
    <ligand>
        <name>substrate</name>
    </ligand>
</feature>
<dbReference type="PANTHER" id="PTHR11707">
    <property type="entry name" value="L-ASPARAGINASE"/>
    <property type="match status" value="1"/>
</dbReference>
<evidence type="ECO:0000313" key="10">
    <source>
        <dbReference type="EMBL" id="QNH95867.1"/>
    </source>
</evidence>
<evidence type="ECO:0000259" key="8">
    <source>
        <dbReference type="Pfam" id="PF00710"/>
    </source>
</evidence>
<dbReference type="Pfam" id="PF00710">
    <property type="entry name" value="Asparaginase"/>
    <property type="match status" value="1"/>
</dbReference>
<organism evidence="10 11">
    <name type="scientific">Corynebacterium anserum</name>
    <dbReference type="NCBI Taxonomy" id="2684406"/>
    <lineage>
        <taxon>Bacteria</taxon>
        <taxon>Bacillati</taxon>
        <taxon>Actinomycetota</taxon>
        <taxon>Actinomycetes</taxon>
        <taxon>Mycobacteriales</taxon>
        <taxon>Corynebacteriaceae</taxon>
        <taxon>Corynebacterium</taxon>
    </lineage>
</organism>
<protein>
    <recommendedName>
        <fullName evidence="2">asparaginase</fullName>
        <ecNumber evidence="2">3.5.1.1</ecNumber>
    </recommendedName>
</protein>
<dbReference type="InterPro" id="IPR027475">
    <property type="entry name" value="Asparaginase/glutaminase_AS2"/>
</dbReference>
<feature type="active site" evidence="6">
    <location>
        <position position="40"/>
    </location>
</feature>
<dbReference type="InterPro" id="IPR020827">
    <property type="entry name" value="Asparaginase/glutaminase_AS1"/>
</dbReference>
<dbReference type="PANTHER" id="PTHR11707:SF28">
    <property type="entry name" value="60 KDA LYSOPHOSPHOLIPASE"/>
    <property type="match status" value="1"/>
</dbReference>
<feature type="domain" description="Asparaginase/glutaminase C-terminal" evidence="9">
    <location>
        <begin position="237"/>
        <end position="341"/>
    </location>
</feature>
<accession>A0A7G7YMZ7</accession>
<comment type="catalytic activity">
    <reaction evidence="3">
        <text>L-asparagine + H2O = L-aspartate + NH4(+)</text>
        <dbReference type="Rhea" id="RHEA:21016"/>
        <dbReference type="ChEBI" id="CHEBI:15377"/>
        <dbReference type="ChEBI" id="CHEBI:28938"/>
        <dbReference type="ChEBI" id="CHEBI:29991"/>
        <dbReference type="ChEBI" id="CHEBI:58048"/>
        <dbReference type="EC" id="3.5.1.1"/>
    </reaction>
</comment>
<feature type="binding site" evidence="5">
    <location>
        <begin position="122"/>
        <end position="123"/>
    </location>
    <ligand>
        <name>substrate</name>
    </ligand>
</feature>
<evidence type="ECO:0000256" key="7">
    <source>
        <dbReference type="PROSITE-ProRule" id="PRU10100"/>
    </source>
</evidence>
<dbReference type="EMBL" id="CP046883">
    <property type="protein sequence ID" value="QNH95867.1"/>
    <property type="molecule type" value="Genomic_DNA"/>
</dbReference>
<sequence>MDYKDSPSRFQVEEPAARRIPSLNTDIVPQTIVVIGTGGTISCARDPRSGDLVPSHPIDDIIAQAGIPHISHIHVESRDIMALDSSDLQLSDVDHILTCLHEGLNDTSYVHPLGGVIIIHGTDTLEETAMAVHCLIDSHVPVILTGAQRPFDDPCPDGPANLRDAFTFALSVPPDATMPAHVVFGGVALPASGVSKAHTHNDRAFVSSSADHGVTRAFSPTPQQRPASLPPSLADLRVEIVSAYGGCSSRVIDAITSDSKPLHGIVVSALGSGNIPRAMVESLCALDVPVRLCTRVPFGPMNAAYGGVGGGAELQRRGLTIESGLRPSQARMKLLCELASGRI</sequence>
<dbReference type="Proteomes" id="UP000515275">
    <property type="component" value="Chromosome"/>
</dbReference>
<feature type="domain" description="L-asparaginase N-terminal" evidence="8">
    <location>
        <begin position="32"/>
        <end position="210"/>
    </location>
</feature>
<dbReference type="GO" id="GO:0004067">
    <property type="term" value="F:asparaginase activity"/>
    <property type="evidence" value="ECO:0007669"/>
    <property type="project" value="UniProtKB-UniRule"/>
</dbReference>
<dbReference type="Gene3D" id="3.40.50.40">
    <property type="match status" value="1"/>
</dbReference>
<dbReference type="KEGG" id="cans:GP473_03505"/>
<evidence type="ECO:0000256" key="6">
    <source>
        <dbReference type="PROSITE-ProRule" id="PRU10099"/>
    </source>
</evidence>
<dbReference type="PIRSF" id="PIRSF500176">
    <property type="entry name" value="L_ASNase"/>
    <property type="match status" value="1"/>
</dbReference>
<dbReference type="PROSITE" id="PS51732">
    <property type="entry name" value="ASN_GLN_ASE_3"/>
    <property type="match status" value="1"/>
</dbReference>
<evidence type="ECO:0000256" key="4">
    <source>
        <dbReference type="PIRSR" id="PIRSR001220-1"/>
    </source>
</evidence>
<dbReference type="InterPro" id="IPR037152">
    <property type="entry name" value="L-asparaginase_N_sf"/>
</dbReference>
<dbReference type="EC" id="3.5.1.1" evidence="2"/>
<dbReference type="SMART" id="SM00870">
    <property type="entry name" value="Asparaginase"/>
    <property type="match status" value="1"/>
</dbReference>
<keyword evidence="11" id="KW-1185">Reference proteome</keyword>